<dbReference type="SUPFAM" id="SSF64167">
    <property type="entry name" value="SurE-like"/>
    <property type="match status" value="1"/>
</dbReference>
<reference evidence="2 3" key="1">
    <citation type="submission" date="2020-11" db="EMBL/GenBank/DDBJ databases">
        <title>Kefir isolates.</title>
        <authorList>
            <person name="Marcisauskas S."/>
            <person name="Kim Y."/>
            <person name="Blasche S."/>
        </authorList>
    </citation>
    <scope>NUCLEOTIDE SEQUENCE [LARGE SCALE GENOMIC DNA]</scope>
    <source>
        <strain evidence="2 3">OG2</strain>
    </source>
</reference>
<evidence type="ECO:0000313" key="3">
    <source>
        <dbReference type="Proteomes" id="UP000750334"/>
    </source>
</evidence>
<dbReference type="Proteomes" id="UP000750334">
    <property type="component" value="Unassembled WGS sequence"/>
</dbReference>
<dbReference type="SUPFAM" id="SSF56059">
    <property type="entry name" value="Glutathione synthetase ATP-binding domain-like"/>
    <property type="match status" value="1"/>
</dbReference>
<dbReference type="PANTHER" id="PTHR47551">
    <property type="entry name" value="TUBULIN--TYROSINE LIGASE PBY1-RELATED"/>
    <property type="match status" value="1"/>
</dbReference>
<dbReference type="InterPro" id="IPR036523">
    <property type="entry name" value="SurE-like_sf"/>
</dbReference>
<dbReference type="Pfam" id="PF03133">
    <property type="entry name" value="TTL"/>
    <property type="match status" value="1"/>
</dbReference>
<dbReference type="PANTHER" id="PTHR47551:SF1">
    <property type="entry name" value="TUBULIN--TYROSINE LIGASE PBY1-RELATED"/>
    <property type="match status" value="1"/>
</dbReference>
<keyword evidence="3" id="KW-1185">Reference proteome</keyword>
<protein>
    <submittedName>
        <fullName evidence="2">Tubulin--tyrosine ligase pby1</fullName>
    </submittedName>
</protein>
<dbReference type="GO" id="GO:0016787">
    <property type="term" value="F:hydrolase activity"/>
    <property type="evidence" value="ECO:0007669"/>
    <property type="project" value="InterPro"/>
</dbReference>
<proteinExistence type="predicted"/>
<sequence length="745" mass="85800">MRILITNDDGPLNDDFSPYIRPFIQHIKNAHPHWDITVCVPHIQRSWNGKAHLAGKDLSATFIYSDIESDDNSYWGPFNKPQKLQSKDSKLPYIINPEIPSDSIEWILIDGTPASCSNIALHLLKDTKFDLVISGPNVGRNSSAAYITSSATVGAAMESVITGDTKAIAVSWAYYEGRKIVPSKLMKMASMRTTQIITHLIENWDDQTDIYSINIPLVDELSSSTKIFYAPIWENRWTAIFNGPHIREPVKGSMIEDGRDNELISFNWSPDFNNHKNSHHYNGDFAKGEIAQGTDMDIIEKRYISVTPLRATFKSIEHLTGELTLKLTIPTEEESEVLEVPELVTSLTISKDEYIYKPIKQAMTKFLPNYKIQSKLPDFDLVQKIFQYGDYEQIDVDKLMLESSKYFANSYIYRKALIRKHYLAHTVHSYVVKHPESILKTAVLPSYTLDLDYAEFLDDALDESWELRHEIEFGRGRWWIVKPSMSEKGQGIRVFKTIEDLQKIFDSFDDESGDDDSAEFMDDNKIVISQLRHFIVQEYLTNPLLLPSMDNKKFHIRCYITCKGDLEVFVYNRMLALFAPTPYEDMTKQFYFDPTDLKKLQSHLTNTCLQSKFETKKISVKEFSNLVDISDENKAKIIKQIHEIAHDIFLAASTVNRMNFQPLPNAFETYGVDFLVDSNFEVKLLEINAFPDFKQTGDELKSLIDELFYNVAKSVIRPLLDPEHPEECDEKIFTKVLKHKSNEWS</sequence>
<dbReference type="InterPro" id="IPR027746">
    <property type="entry name" value="TTL"/>
</dbReference>
<dbReference type="EMBL" id="PUHR01000078">
    <property type="protein sequence ID" value="KAG0668138.1"/>
    <property type="molecule type" value="Genomic_DNA"/>
</dbReference>
<dbReference type="AlphaFoldDB" id="A0A9P7BB76"/>
<dbReference type="OrthoDB" id="202825at2759"/>
<dbReference type="GO" id="GO:0000932">
    <property type="term" value="C:P-body"/>
    <property type="evidence" value="ECO:0007669"/>
    <property type="project" value="TreeGrafter"/>
</dbReference>
<dbReference type="InterPro" id="IPR004344">
    <property type="entry name" value="TTL/TTLL_fam"/>
</dbReference>
<dbReference type="Gene3D" id="3.30.470.20">
    <property type="entry name" value="ATP-grasp fold, B domain"/>
    <property type="match status" value="1"/>
</dbReference>
<evidence type="ECO:0000259" key="1">
    <source>
        <dbReference type="Pfam" id="PF01975"/>
    </source>
</evidence>
<comment type="caution">
    <text evidence="2">The sequence shown here is derived from an EMBL/GenBank/DDBJ whole genome shotgun (WGS) entry which is preliminary data.</text>
</comment>
<name>A0A9P7BB76_MAUEX</name>
<accession>A0A9P7BB76</accession>
<dbReference type="Gene3D" id="3.40.1210.10">
    <property type="entry name" value="Survival protein SurE-like phosphatase/nucleotidase"/>
    <property type="match status" value="1"/>
</dbReference>
<keyword evidence="2" id="KW-0436">Ligase</keyword>
<feature type="domain" description="Survival protein SurE-like phosphatase/nucleotidase" evidence="1">
    <location>
        <begin position="3"/>
        <end position="237"/>
    </location>
</feature>
<organism evidence="2 3">
    <name type="scientific">Maudiozyma exigua</name>
    <name type="common">Yeast</name>
    <name type="synonym">Kazachstania exigua</name>
    <dbReference type="NCBI Taxonomy" id="34358"/>
    <lineage>
        <taxon>Eukaryota</taxon>
        <taxon>Fungi</taxon>
        <taxon>Dikarya</taxon>
        <taxon>Ascomycota</taxon>
        <taxon>Saccharomycotina</taxon>
        <taxon>Saccharomycetes</taxon>
        <taxon>Saccharomycetales</taxon>
        <taxon>Saccharomycetaceae</taxon>
        <taxon>Maudiozyma</taxon>
    </lineage>
</organism>
<dbReference type="NCBIfam" id="TIGR00087">
    <property type="entry name" value="surE"/>
    <property type="match status" value="1"/>
</dbReference>
<dbReference type="InterPro" id="IPR002828">
    <property type="entry name" value="SurE-like_Pase/nucleotidase"/>
</dbReference>
<dbReference type="Pfam" id="PF01975">
    <property type="entry name" value="SurE"/>
    <property type="match status" value="1"/>
</dbReference>
<dbReference type="GO" id="GO:0016874">
    <property type="term" value="F:ligase activity"/>
    <property type="evidence" value="ECO:0007669"/>
    <property type="project" value="UniProtKB-KW"/>
</dbReference>
<evidence type="ECO:0000313" key="2">
    <source>
        <dbReference type="EMBL" id="KAG0668138.1"/>
    </source>
</evidence>
<dbReference type="PROSITE" id="PS51221">
    <property type="entry name" value="TTL"/>
    <property type="match status" value="1"/>
</dbReference>
<gene>
    <name evidence="2" type="primary">PBY1</name>
    <name evidence="2" type="ORF">C6P45_004984</name>
</gene>